<evidence type="ECO:0000256" key="1">
    <source>
        <dbReference type="SAM" id="Phobius"/>
    </source>
</evidence>
<evidence type="ECO:0000313" key="2">
    <source>
        <dbReference type="EMBL" id="MDN4609359.1"/>
    </source>
</evidence>
<keyword evidence="1" id="KW-1133">Transmembrane helix</keyword>
<comment type="caution">
    <text evidence="2">The sequence shown here is derived from an EMBL/GenBank/DDBJ whole genome shotgun (WGS) entry which is preliminary data.</text>
</comment>
<keyword evidence="3" id="KW-1185">Reference proteome</keyword>
<keyword evidence="1" id="KW-0472">Membrane</keyword>
<protein>
    <submittedName>
        <fullName evidence="2">Uncharacterized protein</fullName>
    </submittedName>
</protein>
<dbReference type="EMBL" id="JAROCG010000001">
    <property type="protein sequence ID" value="MDN4609359.1"/>
    <property type="molecule type" value="Genomic_DNA"/>
</dbReference>
<organism evidence="2 3">
    <name type="scientific">Arthrobacter burdickii</name>
    <dbReference type="NCBI Taxonomy" id="3035920"/>
    <lineage>
        <taxon>Bacteria</taxon>
        <taxon>Bacillati</taxon>
        <taxon>Actinomycetota</taxon>
        <taxon>Actinomycetes</taxon>
        <taxon>Micrococcales</taxon>
        <taxon>Micrococcaceae</taxon>
        <taxon>Arthrobacter</taxon>
    </lineage>
</organism>
<sequence>MDSWKSAERTQERKLWNTLFCVGVVLTVTLGSSLLLVAGSAGAAASAWFYVQQWVLLALSAGGTVLAFRRWRSLRA</sequence>
<evidence type="ECO:0000313" key="3">
    <source>
        <dbReference type="Proteomes" id="UP001174209"/>
    </source>
</evidence>
<name>A0ABT8JYX4_9MICC</name>
<dbReference type="RefSeq" id="WP_301224057.1">
    <property type="nucleotide sequence ID" value="NZ_JAROCG010000001.1"/>
</dbReference>
<feature type="transmembrane region" description="Helical" evidence="1">
    <location>
        <begin position="47"/>
        <end position="68"/>
    </location>
</feature>
<dbReference type="Proteomes" id="UP001174209">
    <property type="component" value="Unassembled WGS sequence"/>
</dbReference>
<proteinExistence type="predicted"/>
<gene>
    <name evidence="2" type="ORF">P5G52_00600</name>
</gene>
<accession>A0ABT8JYX4</accession>
<feature type="transmembrane region" description="Helical" evidence="1">
    <location>
        <begin position="15"/>
        <end position="41"/>
    </location>
</feature>
<reference evidence="2" key="1">
    <citation type="submission" date="2023-06" db="EMBL/GenBank/DDBJ databases">
        <title>MT1 and MT2 Draft Genomes of Novel Species.</title>
        <authorList>
            <person name="Venkateswaran K."/>
        </authorList>
    </citation>
    <scope>NUCLEOTIDE SEQUENCE</scope>
    <source>
        <strain evidence="2">IIF3SC-B10</strain>
    </source>
</reference>
<keyword evidence="1" id="KW-0812">Transmembrane</keyword>